<protein>
    <submittedName>
        <fullName evidence="1">NAD(P)H-dependent FMN reductase</fullName>
    </submittedName>
</protein>
<dbReference type="EMBL" id="JAVIZJ010000006">
    <property type="protein sequence ID" value="MDR6210711.1"/>
    <property type="molecule type" value="Genomic_DNA"/>
</dbReference>
<accession>A0ACC6IIU7</accession>
<sequence length="202" mass="21712">MPITDPQPARSAASGPGAPLLLTVISASVRDDRVGRTIADWVATRTRAGHADVSLVDLAEIQLPDDRLLRPGGGGRTSIADQIDASDGFVVVTPEYNHSYPAPLKRAIDWHYGEWMFKAATVVSYGAHGGRIATEHLRGVFAELHVATTRSTVGLTAPWNDVGPAGYDAPEGVDVAMDRALAELTWWASALRQARTERPLPR</sequence>
<proteinExistence type="predicted"/>
<evidence type="ECO:0000313" key="2">
    <source>
        <dbReference type="Proteomes" id="UP001261666"/>
    </source>
</evidence>
<organism evidence="1 2">
    <name type="scientific">Nocardioides zeae</name>
    <dbReference type="NCBI Taxonomy" id="1457234"/>
    <lineage>
        <taxon>Bacteria</taxon>
        <taxon>Bacillati</taxon>
        <taxon>Actinomycetota</taxon>
        <taxon>Actinomycetes</taxon>
        <taxon>Propionibacteriales</taxon>
        <taxon>Nocardioidaceae</taxon>
        <taxon>Nocardioides</taxon>
    </lineage>
</organism>
<gene>
    <name evidence="1" type="ORF">QE364_002426</name>
</gene>
<comment type="caution">
    <text evidence="1">The sequence shown here is derived from an EMBL/GenBank/DDBJ whole genome shotgun (WGS) entry which is preliminary data.</text>
</comment>
<evidence type="ECO:0000313" key="1">
    <source>
        <dbReference type="EMBL" id="MDR6210711.1"/>
    </source>
</evidence>
<keyword evidence="2" id="KW-1185">Reference proteome</keyword>
<name>A0ACC6IIU7_9ACTN</name>
<dbReference type="Proteomes" id="UP001261666">
    <property type="component" value="Unassembled WGS sequence"/>
</dbReference>
<reference evidence="1" key="1">
    <citation type="submission" date="2023-08" db="EMBL/GenBank/DDBJ databases">
        <title>Functional and genomic diversity of the sorghum phyllosphere microbiome.</title>
        <authorList>
            <person name="Shade A."/>
        </authorList>
    </citation>
    <scope>NUCLEOTIDE SEQUENCE</scope>
    <source>
        <strain evidence="1">SORGH_AS_0885</strain>
    </source>
</reference>